<dbReference type="AlphaFoldDB" id="A0AAN5C474"/>
<dbReference type="InterPro" id="IPR032675">
    <property type="entry name" value="LRR_dom_sf"/>
</dbReference>
<evidence type="ECO:0000313" key="2">
    <source>
        <dbReference type="Proteomes" id="UP001328107"/>
    </source>
</evidence>
<feature type="non-terminal residue" evidence="1">
    <location>
        <position position="1"/>
    </location>
</feature>
<gene>
    <name evidence="1" type="ORF">PMAYCL1PPCAC_06753</name>
</gene>
<accession>A0AAN5C474</accession>
<dbReference type="GO" id="GO:0019005">
    <property type="term" value="C:SCF ubiquitin ligase complex"/>
    <property type="evidence" value="ECO:0007669"/>
    <property type="project" value="TreeGrafter"/>
</dbReference>
<dbReference type="Proteomes" id="UP001328107">
    <property type="component" value="Unassembled WGS sequence"/>
</dbReference>
<proteinExistence type="predicted"/>
<dbReference type="GO" id="GO:0031146">
    <property type="term" value="P:SCF-dependent proteasomal ubiquitin-dependent protein catabolic process"/>
    <property type="evidence" value="ECO:0007669"/>
    <property type="project" value="TreeGrafter"/>
</dbReference>
<reference evidence="2" key="1">
    <citation type="submission" date="2022-10" db="EMBL/GenBank/DDBJ databases">
        <title>Genome assembly of Pristionchus species.</title>
        <authorList>
            <person name="Yoshida K."/>
            <person name="Sommer R.J."/>
        </authorList>
    </citation>
    <scope>NUCLEOTIDE SEQUENCE [LARGE SCALE GENOMIC DNA]</scope>
    <source>
        <strain evidence="2">RS5460</strain>
    </source>
</reference>
<dbReference type="Gene3D" id="3.80.10.10">
    <property type="entry name" value="Ribonuclease Inhibitor"/>
    <property type="match status" value="1"/>
</dbReference>
<evidence type="ECO:0008006" key="3">
    <source>
        <dbReference type="Google" id="ProtNLM"/>
    </source>
</evidence>
<protein>
    <recommendedName>
        <fullName evidence="3">RNI-like protein</fullName>
    </recommendedName>
</protein>
<feature type="non-terminal residue" evidence="1">
    <location>
        <position position="246"/>
    </location>
</feature>
<keyword evidence="2" id="KW-1185">Reference proteome</keyword>
<name>A0AAN5C474_9BILA</name>
<evidence type="ECO:0000313" key="1">
    <source>
        <dbReference type="EMBL" id="GMR36558.1"/>
    </source>
</evidence>
<organism evidence="1 2">
    <name type="scientific">Pristionchus mayeri</name>
    <dbReference type="NCBI Taxonomy" id="1317129"/>
    <lineage>
        <taxon>Eukaryota</taxon>
        <taxon>Metazoa</taxon>
        <taxon>Ecdysozoa</taxon>
        <taxon>Nematoda</taxon>
        <taxon>Chromadorea</taxon>
        <taxon>Rhabditida</taxon>
        <taxon>Rhabditina</taxon>
        <taxon>Diplogasteromorpha</taxon>
        <taxon>Diplogasteroidea</taxon>
        <taxon>Neodiplogasteridae</taxon>
        <taxon>Pristionchus</taxon>
    </lineage>
</organism>
<comment type="caution">
    <text evidence="1">The sequence shown here is derived from an EMBL/GenBank/DDBJ whole genome shotgun (WGS) entry which is preliminary data.</text>
</comment>
<dbReference type="EMBL" id="BTRK01000002">
    <property type="protein sequence ID" value="GMR36558.1"/>
    <property type="molecule type" value="Genomic_DNA"/>
</dbReference>
<sequence>RPFSTKLTHIDATRLSLDESLNLTRIVTSSVFLTHVCLSGCEISLSIATHLSHLPRLSHLDLSMCGNLTPDNLSLILMGSGRMIEELNVSCSRVGREGGMAIANHLSTNLLRIDLSGSASYENPDDSIDDTVVDTLVNNCPHLWEIHMSDSPNITEKALENMMTLPNLESLSLSRCYGIHPQEYLKVHRLSILCVYGLLGEEGVQTLRDRLPSTRVNHLELAISTVARPTPSPHVTSLWGVKVKSF</sequence>
<dbReference type="PANTHER" id="PTHR13318">
    <property type="entry name" value="PARTNER OF PAIRED, ISOFORM B-RELATED"/>
    <property type="match status" value="1"/>
</dbReference>
<dbReference type="SUPFAM" id="SSF52047">
    <property type="entry name" value="RNI-like"/>
    <property type="match status" value="1"/>
</dbReference>